<gene>
    <name evidence="1" type="ORF">SAMN05443248_2926</name>
</gene>
<sequence length="100" mass="11001">MTVRKSENLLRGDRTPAYVSRETGAAELQISADTWDQWVKEGRLPPPCDGFPNGAPRWRWEDVDRKLSGRVEAAGTANVADYLKGVQFIAKKKGSGRAAA</sequence>
<name>A0A1M5NBT8_9BRAD</name>
<protein>
    <submittedName>
        <fullName evidence="1">Uncharacterized protein</fullName>
    </submittedName>
</protein>
<dbReference type="RefSeq" id="WP_079601853.1">
    <property type="nucleotide sequence ID" value="NZ_LT670817.1"/>
</dbReference>
<proteinExistence type="predicted"/>
<dbReference type="AlphaFoldDB" id="A0A1M5NBT8"/>
<dbReference type="Proteomes" id="UP000189796">
    <property type="component" value="Chromosome I"/>
</dbReference>
<organism evidence="1 2">
    <name type="scientific">Bradyrhizobium erythrophlei</name>
    <dbReference type="NCBI Taxonomy" id="1437360"/>
    <lineage>
        <taxon>Bacteria</taxon>
        <taxon>Pseudomonadati</taxon>
        <taxon>Pseudomonadota</taxon>
        <taxon>Alphaproteobacteria</taxon>
        <taxon>Hyphomicrobiales</taxon>
        <taxon>Nitrobacteraceae</taxon>
        <taxon>Bradyrhizobium</taxon>
    </lineage>
</organism>
<evidence type="ECO:0000313" key="2">
    <source>
        <dbReference type="Proteomes" id="UP000189796"/>
    </source>
</evidence>
<dbReference type="OrthoDB" id="7574435at2"/>
<evidence type="ECO:0000313" key="1">
    <source>
        <dbReference type="EMBL" id="SHG87024.1"/>
    </source>
</evidence>
<reference evidence="1 2" key="1">
    <citation type="submission" date="2016-11" db="EMBL/GenBank/DDBJ databases">
        <authorList>
            <person name="Jaros S."/>
            <person name="Januszkiewicz K."/>
            <person name="Wedrychowicz H."/>
        </authorList>
    </citation>
    <scope>NUCLEOTIDE SEQUENCE [LARGE SCALE GENOMIC DNA]</scope>
    <source>
        <strain evidence="1 2">GAS138</strain>
    </source>
</reference>
<accession>A0A1M5NBT8</accession>
<dbReference type="EMBL" id="LT670817">
    <property type="protein sequence ID" value="SHG87024.1"/>
    <property type="molecule type" value="Genomic_DNA"/>
</dbReference>